<dbReference type="InterPro" id="IPR050130">
    <property type="entry name" value="ClpA_ClpB"/>
</dbReference>
<evidence type="ECO:0000313" key="8">
    <source>
        <dbReference type="Proteomes" id="UP001443914"/>
    </source>
</evidence>
<dbReference type="Gene3D" id="1.10.8.60">
    <property type="match status" value="1"/>
</dbReference>
<dbReference type="PROSITE" id="PS00871">
    <property type="entry name" value="CLPAB_2"/>
    <property type="match status" value="1"/>
</dbReference>
<accession>A0AAW1MN30</accession>
<dbReference type="InterPro" id="IPR027417">
    <property type="entry name" value="P-loop_NTPase"/>
</dbReference>
<dbReference type="GO" id="GO:0005737">
    <property type="term" value="C:cytoplasm"/>
    <property type="evidence" value="ECO:0007669"/>
    <property type="project" value="TreeGrafter"/>
</dbReference>
<evidence type="ECO:0000259" key="6">
    <source>
        <dbReference type="SMART" id="SM01086"/>
    </source>
</evidence>
<sequence length="224" mass="25685">MVRLDISEFMERHTVSKLIGSPLGYVGYTEAGQLTDAVRHRHYTVPLFNEIEKVHPDFFNIMLQILDDGRLTDSKDFDLTYSDNDGGYSSIKNLVIEELKKFFPEFLNQLDDIIIFKQLTKPKVKVIADIMPKEVCWRLKAKDIILRVTDKFDDRVIEEGNYGARHLRRAIMRLLEDCMAEKMLAKEINGGHTVILDVDAVGNVVVLNGSDAFPEFLFCVSTRL</sequence>
<keyword evidence="3" id="KW-0547">Nucleotide-binding</keyword>
<dbReference type="EMBL" id="JBDFQZ010000002">
    <property type="protein sequence ID" value="KAK9748261.1"/>
    <property type="molecule type" value="Genomic_DNA"/>
</dbReference>
<keyword evidence="8" id="KW-1185">Reference proteome</keyword>
<evidence type="ECO:0000256" key="4">
    <source>
        <dbReference type="ARBA" id="ARBA00022840"/>
    </source>
</evidence>
<evidence type="ECO:0000313" key="7">
    <source>
        <dbReference type="EMBL" id="KAK9748261.1"/>
    </source>
</evidence>
<comment type="caution">
    <text evidence="7">The sequence shown here is derived from an EMBL/GenBank/DDBJ whole genome shotgun (WGS) entry which is preliminary data.</text>
</comment>
<dbReference type="GO" id="GO:0016887">
    <property type="term" value="F:ATP hydrolysis activity"/>
    <property type="evidence" value="ECO:0007669"/>
    <property type="project" value="InterPro"/>
</dbReference>
<dbReference type="SMART" id="SM01086">
    <property type="entry name" value="ClpB_D2-small"/>
    <property type="match status" value="1"/>
</dbReference>
<protein>
    <recommendedName>
        <fullName evidence="6">Clp ATPase C-terminal domain-containing protein</fullName>
    </recommendedName>
</protein>
<dbReference type="InterPro" id="IPR001270">
    <property type="entry name" value="ClpA/B"/>
</dbReference>
<dbReference type="PANTHER" id="PTHR11638">
    <property type="entry name" value="ATP-DEPENDENT CLP PROTEASE"/>
    <property type="match status" value="1"/>
</dbReference>
<dbReference type="GO" id="GO:0034605">
    <property type="term" value="P:cellular response to heat"/>
    <property type="evidence" value="ECO:0007669"/>
    <property type="project" value="TreeGrafter"/>
</dbReference>
<keyword evidence="2" id="KW-0677">Repeat</keyword>
<evidence type="ECO:0000256" key="5">
    <source>
        <dbReference type="ARBA" id="ARBA00023186"/>
    </source>
</evidence>
<gene>
    <name evidence="7" type="ORF">RND81_02G046000</name>
</gene>
<dbReference type="GO" id="GO:0005524">
    <property type="term" value="F:ATP binding"/>
    <property type="evidence" value="ECO:0007669"/>
    <property type="project" value="UniProtKB-KW"/>
</dbReference>
<organism evidence="7 8">
    <name type="scientific">Saponaria officinalis</name>
    <name type="common">Common soapwort</name>
    <name type="synonym">Lychnis saponaria</name>
    <dbReference type="NCBI Taxonomy" id="3572"/>
    <lineage>
        <taxon>Eukaryota</taxon>
        <taxon>Viridiplantae</taxon>
        <taxon>Streptophyta</taxon>
        <taxon>Embryophyta</taxon>
        <taxon>Tracheophyta</taxon>
        <taxon>Spermatophyta</taxon>
        <taxon>Magnoliopsida</taxon>
        <taxon>eudicotyledons</taxon>
        <taxon>Gunneridae</taxon>
        <taxon>Pentapetalae</taxon>
        <taxon>Caryophyllales</taxon>
        <taxon>Caryophyllaceae</taxon>
        <taxon>Caryophylleae</taxon>
        <taxon>Saponaria</taxon>
    </lineage>
</organism>
<dbReference type="InterPro" id="IPR028299">
    <property type="entry name" value="ClpA/B_CS2"/>
</dbReference>
<feature type="domain" description="Clp ATPase C-terminal" evidence="6">
    <location>
        <begin position="119"/>
        <end position="207"/>
    </location>
</feature>
<dbReference type="PRINTS" id="PR00300">
    <property type="entry name" value="CLPPROTEASEA"/>
</dbReference>
<evidence type="ECO:0000256" key="2">
    <source>
        <dbReference type="ARBA" id="ARBA00022737"/>
    </source>
</evidence>
<reference evidence="7" key="1">
    <citation type="submission" date="2024-03" db="EMBL/GenBank/DDBJ databases">
        <title>WGS assembly of Saponaria officinalis var. Norfolk2.</title>
        <authorList>
            <person name="Jenkins J."/>
            <person name="Shu S."/>
            <person name="Grimwood J."/>
            <person name="Barry K."/>
            <person name="Goodstein D."/>
            <person name="Schmutz J."/>
            <person name="Leebens-Mack J."/>
            <person name="Osbourn A."/>
        </authorList>
    </citation>
    <scope>NUCLEOTIDE SEQUENCE [LARGE SCALE GENOMIC DNA]</scope>
    <source>
        <strain evidence="7">JIC</strain>
    </source>
</reference>
<dbReference type="PANTHER" id="PTHR11638:SF155">
    <property type="entry name" value="CHAPERONE PROTEIN CLPC1, CHLOROPLASTIC-LIKE"/>
    <property type="match status" value="1"/>
</dbReference>
<dbReference type="Proteomes" id="UP001443914">
    <property type="component" value="Unassembled WGS sequence"/>
</dbReference>
<name>A0AAW1MN30_SAPOF</name>
<dbReference type="Gene3D" id="3.40.50.300">
    <property type="entry name" value="P-loop containing nucleotide triphosphate hydrolases"/>
    <property type="match status" value="1"/>
</dbReference>
<evidence type="ECO:0000256" key="1">
    <source>
        <dbReference type="ARBA" id="ARBA00022528"/>
    </source>
</evidence>
<keyword evidence="1" id="KW-0934">Plastid</keyword>
<evidence type="ECO:0000256" key="3">
    <source>
        <dbReference type="ARBA" id="ARBA00022741"/>
    </source>
</evidence>
<keyword evidence="4" id="KW-0067">ATP-binding</keyword>
<dbReference type="AlphaFoldDB" id="A0AAW1MN30"/>
<dbReference type="Pfam" id="PF10431">
    <property type="entry name" value="ClpB_D2-small"/>
    <property type="match status" value="1"/>
</dbReference>
<dbReference type="Pfam" id="PF07724">
    <property type="entry name" value="AAA_2"/>
    <property type="match status" value="1"/>
</dbReference>
<dbReference type="InterPro" id="IPR003959">
    <property type="entry name" value="ATPase_AAA_core"/>
</dbReference>
<keyword evidence="1" id="KW-0150">Chloroplast</keyword>
<keyword evidence="5" id="KW-0143">Chaperone</keyword>
<dbReference type="SUPFAM" id="SSF52540">
    <property type="entry name" value="P-loop containing nucleoside triphosphate hydrolases"/>
    <property type="match status" value="1"/>
</dbReference>
<dbReference type="InterPro" id="IPR019489">
    <property type="entry name" value="Clp_ATPase_C"/>
</dbReference>
<proteinExistence type="predicted"/>